<evidence type="ECO:0000313" key="2">
    <source>
        <dbReference type="EMBL" id="GLZ77384.1"/>
    </source>
</evidence>
<name>A0A9W6SHT7_9ACTN</name>
<feature type="transmembrane region" description="Helical" evidence="1">
    <location>
        <begin position="20"/>
        <end position="42"/>
    </location>
</feature>
<reference evidence="2" key="1">
    <citation type="submission" date="2023-03" db="EMBL/GenBank/DDBJ databases">
        <title>Actinorhabdospora filicis NBRC 111898.</title>
        <authorList>
            <person name="Ichikawa N."/>
            <person name="Sato H."/>
            <person name="Tonouchi N."/>
        </authorList>
    </citation>
    <scope>NUCLEOTIDE SEQUENCE</scope>
    <source>
        <strain evidence="2">NBRC 111898</strain>
    </source>
</reference>
<keyword evidence="3" id="KW-1185">Reference proteome</keyword>
<proteinExistence type="predicted"/>
<feature type="transmembrane region" description="Helical" evidence="1">
    <location>
        <begin position="217"/>
        <end position="238"/>
    </location>
</feature>
<dbReference type="Proteomes" id="UP001165079">
    <property type="component" value="Unassembled WGS sequence"/>
</dbReference>
<protein>
    <submittedName>
        <fullName evidence="2">Uncharacterized protein</fullName>
    </submittedName>
</protein>
<dbReference type="AlphaFoldDB" id="A0A9W6SHT7"/>
<feature type="transmembrane region" description="Helical" evidence="1">
    <location>
        <begin position="81"/>
        <end position="102"/>
    </location>
</feature>
<evidence type="ECO:0000313" key="3">
    <source>
        <dbReference type="Proteomes" id="UP001165079"/>
    </source>
</evidence>
<gene>
    <name evidence="2" type="ORF">Afil01_21910</name>
</gene>
<keyword evidence="1" id="KW-0812">Transmembrane</keyword>
<feature type="transmembrane region" description="Helical" evidence="1">
    <location>
        <begin position="440"/>
        <end position="459"/>
    </location>
</feature>
<feature type="transmembrane region" description="Helical" evidence="1">
    <location>
        <begin position="471"/>
        <end position="490"/>
    </location>
</feature>
<evidence type="ECO:0000256" key="1">
    <source>
        <dbReference type="SAM" id="Phobius"/>
    </source>
</evidence>
<keyword evidence="1" id="KW-0472">Membrane</keyword>
<sequence>MWVYFPVNRLLRALAGLALAWIVPVLAHLVHADVIVLVLLWLGTASLLRIGGTLVDRLVPALAVLAAGVMVFGLVTTVWPWGLAAIPVGGTTLSVLVLVAAVTGRTPRLPRRVLGSDLALLGGGLFAAAVMALPAMRAKGFGDLAYVLAGGDRIRHANLFDAIVRLGGYPSMLPADGSVEPAMLRQYPAGVHYFYAFIDSIVTGGRHGSIFAELDRYWIYAVFGYTMFTVAVAWAARYVAGPQIAGPRRAFLVVAVTAFLSTGYYTVMIWSGYDAQIFSFVILAVLVAVLARAPRSATEWFVAIGLLSVGITFTYTLFVPLAAVGVLAALVTGWGRVKRHWKAAVACAVVFGGIALVQPVVWLVKDFKTDTQLQATGFIQPVPTLLLFGLSAVAGVGMWGVLRRSPRLKVLLAMCAAGWAMTAVMYLYTTATMGSPTYYYHKMPQMLLVLLVIAAAPALAKIRFRWRRPRVAAVALAVAAVLLVGAVPIAKTRYNAAKHLLGSDTSWGQVWASGRIHSGMAAAFAYLDGRGLLTDGVPSVLLYTDSGVQNKQASLVMSMLNRNMGLVADNAYGVKGDDIVGTHAPLTEDSATVKYFTQVTLRQAKAPLRVITNDADVARYVGDFAAANSSLGITVLLLPDLPVSGKPAKDW</sequence>
<feature type="transmembrane region" description="Helical" evidence="1">
    <location>
        <begin position="277"/>
        <end position="294"/>
    </location>
</feature>
<feature type="transmembrane region" description="Helical" evidence="1">
    <location>
        <begin position="384"/>
        <end position="402"/>
    </location>
</feature>
<feature type="transmembrane region" description="Helical" evidence="1">
    <location>
        <begin position="343"/>
        <end position="364"/>
    </location>
</feature>
<accession>A0A9W6SHT7</accession>
<comment type="caution">
    <text evidence="2">The sequence shown here is derived from an EMBL/GenBank/DDBJ whole genome shotgun (WGS) entry which is preliminary data.</text>
</comment>
<feature type="transmembrane region" description="Helical" evidence="1">
    <location>
        <begin position="250"/>
        <end position="270"/>
    </location>
</feature>
<feature type="transmembrane region" description="Helical" evidence="1">
    <location>
        <begin position="300"/>
        <end position="331"/>
    </location>
</feature>
<dbReference type="EMBL" id="BSTX01000001">
    <property type="protein sequence ID" value="GLZ77384.1"/>
    <property type="molecule type" value="Genomic_DNA"/>
</dbReference>
<feature type="transmembrane region" description="Helical" evidence="1">
    <location>
        <begin position="409"/>
        <end position="428"/>
    </location>
</feature>
<feature type="transmembrane region" description="Helical" evidence="1">
    <location>
        <begin position="114"/>
        <end position="136"/>
    </location>
</feature>
<organism evidence="2 3">
    <name type="scientific">Actinorhabdospora filicis</name>
    <dbReference type="NCBI Taxonomy" id="1785913"/>
    <lineage>
        <taxon>Bacteria</taxon>
        <taxon>Bacillati</taxon>
        <taxon>Actinomycetota</taxon>
        <taxon>Actinomycetes</taxon>
        <taxon>Micromonosporales</taxon>
        <taxon>Micromonosporaceae</taxon>
        <taxon>Actinorhabdospora</taxon>
    </lineage>
</organism>
<feature type="transmembrane region" description="Helical" evidence="1">
    <location>
        <begin position="187"/>
        <end position="205"/>
    </location>
</feature>
<keyword evidence="1" id="KW-1133">Transmembrane helix</keyword>
<feature type="transmembrane region" description="Helical" evidence="1">
    <location>
        <begin position="54"/>
        <end position="75"/>
    </location>
</feature>